<feature type="region of interest" description="Disordered" evidence="1">
    <location>
        <begin position="80"/>
        <end position="119"/>
    </location>
</feature>
<feature type="non-terminal residue" evidence="2">
    <location>
        <position position="1"/>
    </location>
</feature>
<gene>
    <name evidence="2" type="ORF">EVJ58_g9327</name>
</gene>
<feature type="compositionally biased region" description="Basic and acidic residues" evidence="1">
    <location>
        <begin position="143"/>
        <end position="155"/>
    </location>
</feature>
<feature type="region of interest" description="Disordered" evidence="1">
    <location>
        <begin position="325"/>
        <end position="344"/>
    </location>
</feature>
<dbReference type="InterPro" id="IPR014848">
    <property type="entry name" value="Rgp1"/>
</dbReference>
<evidence type="ECO:0000256" key="1">
    <source>
        <dbReference type="SAM" id="MobiDB-lite"/>
    </source>
</evidence>
<accession>A0A4Y9XV72</accession>
<reference evidence="2 3" key="1">
    <citation type="submission" date="2019-01" db="EMBL/GenBank/DDBJ databases">
        <title>Genome sequencing of the rare red list fungi Fomitopsis rosea.</title>
        <authorList>
            <person name="Buettner E."/>
            <person name="Kellner H."/>
        </authorList>
    </citation>
    <scope>NUCLEOTIDE SEQUENCE [LARGE SCALE GENOMIC DNA]</scope>
    <source>
        <strain evidence="2 3">DSM 105464</strain>
    </source>
</reference>
<protein>
    <submittedName>
        <fullName evidence="2">Uncharacterized protein</fullName>
    </submittedName>
</protein>
<evidence type="ECO:0000313" key="3">
    <source>
        <dbReference type="Proteomes" id="UP000298390"/>
    </source>
</evidence>
<dbReference type="Pfam" id="PF08737">
    <property type="entry name" value="Rgp1"/>
    <property type="match status" value="1"/>
</dbReference>
<name>A0A4Y9XV72_9APHY</name>
<feature type="compositionally biased region" description="Basic and acidic residues" evidence="1">
    <location>
        <begin position="80"/>
        <end position="95"/>
    </location>
</feature>
<sequence length="492" mass="53428">PTVVPARTASVDEQTAARAKHVRVVLHLFPPRAYTCTTDTSMEAVTPDACTIHVLSVLLRAAYAYALKWDRLRARARTGRELGGRRGCRPRDAAPDVRGPALHARGRPQPRPGRVSKLPPKPYDLLWPVSYWKSKGAQSTAKVIEEPKQLSKKPESSSAAPLRRDSRGGSLEELQDYATHLLSSLSDPDSRVKLPLEAIELERDREREEAGGLSGCRQAVEIITRNPRKASYDVNKDGVKVAVLTFTKSAYRLGETVLGVVELNERPSRARVLKVTLRDARGARVAAGLAVSRDDITADAARARRAPLFIPAVHTADDILARHTAGREPRVPGRRGCGPGRRAPRRPRVEVRLCLLVAVASPTARVGADGARLRHLVRDGPGGQWGASWKAASTIAPMERPDLRAAQGAAAQSPVTPGTAASWLSYFTAPLMGPASTFHDGDDDVSDEGGTVIGDSEEEWREVKAEMVECEVPIRVWPGNTAFKATEVVFDV</sequence>
<dbReference type="AlphaFoldDB" id="A0A4Y9XV72"/>
<feature type="region of interest" description="Disordered" evidence="1">
    <location>
        <begin position="142"/>
        <end position="168"/>
    </location>
</feature>
<dbReference type="Proteomes" id="UP000298390">
    <property type="component" value="Unassembled WGS sequence"/>
</dbReference>
<dbReference type="EMBL" id="SEKV01000792">
    <property type="protein sequence ID" value="TFY53662.1"/>
    <property type="molecule type" value="Genomic_DNA"/>
</dbReference>
<evidence type="ECO:0000313" key="2">
    <source>
        <dbReference type="EMBL" id="TFY53662.1"/>
    </source>
</evidence>
<dbReference type="STRING" id="34475.A0A4Y9XV72"/>
<proteinExistence type="predicted"/>
<organism evidence="2 3">
    <name type="scientific">Rhodofomes roseus</name>
    <dbReference type="NCBI Taxonomy" id="34475"/>
    <lineage>
        <taxon>Eukaryota</taxon>
        <taxon>Fungi</taxon>
        <taxon>Dikarya</taxon>
        <taxon>Basidiomycota</taxon>
        <taxon>Agaricomycotina</taxon>
        <taxon>Agaricomycetes</taxon>
        <taxon>Polyporales</taxon>
        <taxon>Rhodofomes</taxon>
    </lineage>
</organism>
<comment type="caution">
    <text evidence="2">The sequence shown here is derived from an EMBL/GenBank/DDBJ whole genome shotgun (WGS) entry which is preliminary data.</text>
</comment>